<comment type="caution">
    <text evidence="4">The sequence shown here is derived from an EMBL/GenBank/DDBJ whole genome shotgun (WGS) entry which is preliminary data.</text>
</comment>
<keyword evidence="1" id="KW-0808">Transferase</keyword>
<dbReference type="EMBL" id="BAABAL010000026">
    <property type="protein sequence ID" value="GAA4034964.1"/>
    <property type="molecule type" value="Genomic_DNA"/>
</dbReference>
<dbReference type="InterPro" id="IPR016181">
    <property type="entry name" value="Acyl_CoA_acyltransferase"/>
</dbReference>
<gene>
    <name evidence="4" type="ORF">GCM10022247_70430</name>
</gene>
<keyword evidence="2" id="KW-0012">Acyltransferase</keyword>
<accession>A0ABP7U3C4</accession>
<sequence length="162" mass="17216">MRELRIRPARAADAEAITELVHASSAYQGRYESILDGYAVTGAQVESTVTFLAEDGGGRVLGCYSLVPGGSNPGGAELDLLFVADEAQGGGLGARLVRHMLERAGELGLASVRVVSHPPAEGFYLRTGARRVGTVRPKPPKVPYARPELRWDLADRTGGVFV</sequence>
<organism evidence="4 5">
    <name type="scientific">Allokutzneria multivorans</name>
    <dbReference type="NCBI Taxonomy" id="1142134"/>
    <lineage>
        <taxon>Bacteria</taxon>
        <taxon>Bacillati</taxon>
        <taxon>Actinomycetota</taxon>
        <taxon>Actinomycetes</taxon>
        <taxon>Pseudonocardiales</taxon>
        <taxon>Pseudonocardiaceae</taxon>
        <taxon>Allokutzneria</taxon>
    </lineage>
</organism>
<dbReference type="CDD" id="cd04301">
    <property type="entry name" value="NAT_SF"/>
    <property type="match status" value="1"/>
</dbReference>
<dbReference type="Proteomes" id="UP001501747">
    <property type="component" value="Unassembled WGS sequence"/>
</dbReference>
<keyword evidence="5" id="KW-1185">Reference proteome</keyword>
<reference evidence="5" key="1">
    <citation type="journal article" date="2019" name="Int. J. Syst. Evol. Microbiol.">
        <title>The Global Catalogue of Microorganisms (GCM) 10K type strain sequencing project: providing services to taxonomists for standard genome sequencing and annotation.</title>
        <authorList>
            <consortium name="The Broad Institute Genomics Platform"/>
            <consortium name="The Broad Institute Genome Sequencing Center for Infectious Disease"/>
            <person name="Wu L."/>
            <person name="Ma J."/>
        </authorList>
    </citation>
    <scope>NUCLEOTIDE SEQUENCE [LARGE SCALE GENOMIC DNA]</scope>
    <source>
        <strain evidence="5">JCM 17342</strain>
    </source>
</reference>
<name>A0ABP7U3C4_9PSEU</name>
<feature type="domain" description="N-acetyltransferase" evidence="3">
    <location>
        <begin position="4"/>
        <end position="149"/>
    </location>
</feature>
<evidence type="ECO:0000313" key="4">
    <source>
        <dbReference type="EMBL" id="GAA4034964.1"/>
    </source>
</evidence>
<dbReference type="Gene3D" id="3.40.630.30">
    <property type="match status" value="1"/>
</dbReference>
<evidence type="ECO:0000259" key="3">
    <source>
        <dbReference type="PROSITE" id="PS51186"/>
    </source>
</evidence>
<dbReference type="InterPro" id="IPR050832">
    <property type="entry name" value="Bact_Acetyltransf"/>
</dbReference>
<proteinExistence type="predicted"/>
<evidence type="ECO:0000313" key="5">
    <source>
        <dbReference type="Proteomes" id="UP001501747"/>
    </source>
</evidence>
<evidence type="ECO:0000256" key="2">
    <source>
        <dbReference type="ARBA" id="ARBA00023315"/>
    </source>
</evidence>
<protein>
    <submittedName>
        <fullName evidence="4">GNAT family N-acetyltransferase</fullName>
    </submittedName>
</protein>
<dbReference type="RefSeq" id="WP_344885132.1">
    <property type="nucleotide sequence ID" value="NZ_BAABAL010000026.1"/>
</dbReference>
<evidence type="ECO:0000256" key="1">
    <source>
        <dbReference type="ARBA" id="ARBA00022679"/>
    </source>
</evidence>
<dbReference type="PROSITE" id="PS51186">
    <property type="entry name" value="GNAT"/>
    <property type="match status" value="1"/>
</dbReference>
<dbReference type="InterPro" id="IPR000182">
    <property type="entry name" value="GNAT_dom"/>
</dbReference>
<dbReference type="Pfam" id="PF00583">
    <property type="entry name" value="Acetyltransf_1"/>
    <property type="match status" value="1"/>
</dbReference>
<dbReference type="PANTHER" id="PTHR43877">
    <property type="entry name" value="AMINOALKYLPHOSPHONATE N-ACETYLTRANSFERASE-RELATED-RELATED"/>
    <property type="match status" value="1"/>
</dbReference>
<dbReference type="SUPFAM" id="SSF55729">
    <property type="entry name" value="Acyl-CoA N-acyltransferases (Nat)"/>
    <property type="match status" value="1"/>
</dbReference>